<sequence>MRYLLIVRRAFIEEDQRRSVWIFRRFLYLKKNWKIRSVEETMRSPIQMVFLAAYAIRHGSTVCCMAHDPCFCPSRLTAVEEQASGTPRVWAVLKRHLRVTCLTKEQWELNYDHDVCVADSPCLYTSGSQPGGRALLGERGKAKFLPTFLPGYLSSYIGSIHINVPL</sequence>
<evidence type="ECO:0000313" key="1">
    <source>
        <dbReference type="EMBL" id="KRX23808.1"/>
    </source>
</evidence>
<dbReference type="Proteomes" id="UP000054630">
    <property type="component" value="Unassembled WGS sequence"/>
</dbReference>
<protein>
    <submittedName>
        <fullName evidence="1">Uncharacterized protein</fullName>
    </submittedName>
</protein>
<keyword evidence="2" id="KW-1185">Reference proteome</keyword>
<organism evidence="1 2">
    <name type="scientific">Trichinella nelsoni</name>
    <dbReference type="NCBI Taxonomy" id="6336"/>
    <lineage>
        <taxon>Eukaryota</taxon>
        <taxon>Metazoa</taxon>
        <taxon>Ecdysozoa</taxon>
        <taxon>Nematoda</taxon>
        <taxon>Enoplea</taxon>
        <taxon>Dorylaimia</taxon>
        <taxon>Trichinellida</taxon>
        <taxon>Trichinellidae</taxon>
        <taxon>Trichinella</taxon>
    </lineage>
</organism>
<accession>A0A0V0SAP8</accession>
<proteinExistence type="predicted"/>
<comment type="caution">
    <text evidence="1">The sequence shown here is derived from an EMBL/GenBank/DDBJ whole genome shotgun (WGS) entry which is preliminary data.</text>
</comment>
<reference evidence="1 2" key="1">
    <citation type="submission" date="2015-01" db="EMBL/GenBank/DDBJ databases">
        <title>Evolution of Trichinella species and genotypes.</title>
        <authorList>
            <person name="Korhonen P.K."/>
            <person name="Edoardo P."/>
            <person name="Giuseppe L.R."/>
            <person name="Gasser R.B."/>
        </authorList>
    </citation>
    <scope>NUCLEOTIDE SEQUENCE [LARGE SCALE GENOMIC DNA]</scope>
    <source>
        <strain evidence="1">ISS37</strain>
    </source>
</reference>
<dbReference type="AlphaFoldDB" id="A0A0V0SAP8"/>
<gene>
    <name evidence="1" type="ORF">T07_4581</name>
</gene>
<dbReference type="OrthoDB" id="10582886at2759"/>
<evidence type="ECO:0000313" key="2">
    <source>
        <dbReference type="Proteomes" id="UP000054630"/>
    </source>
</evidence>
<name>A0A0V0SAP8_9BILA</name>
<dbReference type="EMBL" id="JYDL01000021">
    <property type="protein sequence ID" value="KRX23808.1"/>
    <property type="molecule type" value="Genomic_DNA"/>
</dbReference>